<feature type="transmembrane region" description="Helical" evidence="13">
    <location>
        <begin position="171"/>
        <end position="194"/>
    </location>
</feature>
<dbReference type="EC" id="2.7.13.3" evidence="3"/>
<dbReference type="PROSITE" id="PS50109">
    <property type="entry name" value="HIS_KIN"/>
    <property type="match status" value="1"/>
</dbReference>
<name>A0A1J0KUL8_9GAMM</name>
<dbReference type="Gene3D" id="1.10.287.130">
    <property type="match status" value="1"/>
</dbReference>
<dbReference type="KEGG" id="frc:KX01_615"/>
<dbReference type="PANTHER" id="PTHR45436">
    <property type="entry name" value="SENSOR HISTIDINE KINASE YKOH"/>
    <property type="match status" value="1"/>
</dbReference>
<dbReference type="SUPFAM" id="SSF47384">
    <property type="entry name" value="Homodimeric domain of signal transducing histidine kinase"/>
    <property type="match status" value="1"/>
</dbReference>
<dbReference type="InterPro" id="IPR036890">
    <property type="entry name" value="HATPase_C_sf"/>
</dbReference>
<evidence type="ECO:0000256" key="12">
    <source>
        <dbReference type="ARBA" id="ARBA00023136"/>
    </source>
</evidence>
<dbReference type="RefSeq" id="WP_071663590.1">
    <property type="nucleotide sequence ID" value="NZ_CP009654.1"/>
</dbReference>
<keyword evidence="12 13" id="KW-0472">Membrane</keyword>
<evidence type="ECO:0000256" key="8">
    <source>
        <dbReference type="ARBA" id="ARBA00022777"/>
    </source>
</evidence>
<evidence type="ECO:0000256" key="4">
    <source>
        <dbReference type="ARBA" id="ARBA00022553"/>
    </source>
</evidence>
<organism evidence="15 16">
    <name type="scientific">Francisella frigiditurris</name>
    <dbReference type="NCBI Taxonomy" id="1542390"/>
    <lineage>
        <taxon>Bacteria</taxon>
        <taxon>Pseudomonadati</taxon>
        <taxon>Pseudomonadota</taxon>
        <taxon>Gammaproteobacteria</taxon>
        <taxon>Thiotrichales</taxon>
        <taxon>Francisellaceae</taxon>
        <taxon>Francisella</taxon>
    </lineage>
</organism>
<keyword evidence="4" id="KW-0597">Phosphoprotein</keyword>
<evidence type="ECO:0000256" key="6">
    <source>
        <dbReference type="ARBA" id="ARBA00022692"/>
    </source>
</evidence>
<keyword evidence="16" id="KW-1185">Reference proteome</keyword>
<dbReference type="Pfam" id="PF00512">
    <property type="entry name" value="HisKA"/>
    <property type="match status" value="1"/>
</dbReference>
<keyword evidence="10 13" id="KW-1133">Transmembrane helix</keyword>
<reference evidence="16" key="1">
    <citation type="submission" date="2014-10" db="EMBL/GenBank/DDBJ databases">
        <authorList>
            <person name="Kuske C.R."/>
            <person name="Challacombe J.F."/>
            <person name="Daligault H.E."/>
            <person name="Davenport K.W."/>
            <person name="Johnson S.L."/>
            <person name="Siddaramappa S."/>
            <person name="Petersen J.M."/>
        </authorList>
    </citation>
    <scope>NUCLEOTIDE SEQUENCE [LARGE SCALE GENOMIC DNA]</scope>
    <source>
        <strain evidence="16">CA97-1460</strain>
    </source>
</reference>
<dbReference type="InterPro" id="IPR050428">
    <property type="entry name" value="TCS_sensor_his_kinase"/>
</dbReference>
<dbReference type="InterPro" id="IPR003594">
    <property type="entry name" value="HATPase_dom"/>
</dbReference>
<keyword evidence="5" id="KW-0808">Transferase</keyword>
<dbReference type="GO" id="GO:0005524">
    <property type="term" value="F:ATP binding"/>
    <property type="evidence" value="ECO:0007669"/>
    <property type="project" value="UniProtKB-KW"/>
</dbReference>
<evidence type="ECO:0000256" key="9">
    <source>
        <dbReference type="ARBA" id="ARBA00022840"/>
    </source>
</evidence>
<dbReference type="Gene3D" id="3.30.565.10">
    <property type="entry name" value="Histidine kinase-like ATPase, C-terminal domain"/>
    <property type="match status" value="1"/>
</dbReference>
<dbReference type="FunFam" id="3.30.565.10:FF:000006">
    <property type="entry name" value="Sensor histidine kinase WalK"/>
    <property type="match status" value="1"/>
</dbReference>
<keyword evidence="9" id="KW-0067">ATP-binding</keyword>
<dbReference type="SMART" id="SM00388">
    <property type="entry name" value="HisKA"/>
    <property type="match status" value="1"/>
</dbReference>
<comment type="subcellular location">
    <subcellularLocation>
        <location evidence="2">Membrane</location>
        <topology evidence="2">Multi-pass membrane protein</topology>
    </subcellularLocation>
</comment>
<dbReference type="EMBL" id="CP009654">
    <property type="protein sequence ID" value="APC97375.1"/>
    <property type="molecule type" value="Genomic_DNA"/>
</dbReference>
<dbReference type="PANTHER" id="PTHR45436:SF14">
    <property type="entry name" value="SENSOR PROTEIN QSEC"/>
    <property type="match status" value="1"/>
</dbReference>
<evidence type="ECO:0000313" key="15">
    <source>
        <dbReference type="EMBL" id="APC97375.1"/>
    </source>
</evidence>
<keyword evidence="6 13" id="KW-0812">Transmembrane</keyword>
<dbReference type="InterPro" id="IPR036097">
    <property type="entry name" value="HisK_dim/P_sf"/>
</dbReference>
<evidence type="ECO:0000256" key="1">
    <source>
        <dbReference type="ARBA" id="ARBA00000085"/>
    </source>
</evidence>
<evidence type="ECO:0000256" key="3">
    <source>
        <dbReference type="ARBA" id="ARBA00012438"/>
    </source>
</evidence>
<dbReference type="InterPro" id="IPR005467">
    <property type="entry name" value="His_kinase_dom"/>
</dbReference>
<comment type="catalytic activity">
    <reaction evidence="1">
        <text>ATP + protein L-histidine = ADP + protein N-phospho-L-histidine.</text>
        <dbReference type="EC" id="2.7.13.3"/>
    </reaction>
</comment>
<accession>A0A1J0KUL8</accession>
<evidence type="ECO:0000256" key="10">
    <source>
        <dbReference type="ARBA" id="ARBA00022989"/>
    </source>
</evidence>
<keyword evidence="7" id="KW-0547">Nucleotide-binding</keyword>
<evidence type="ECO:0000259" key="14">
    <source>
        <dbReference type="PROSITE" id="PS50109"/>
    </source>
</evidence>
<keyword evidence="8 15" id="KW-0418">Kinase</keyword>
<dbReference type="SMART" id="SM00387">
    <property type="entry name" value="HATPase_c"/>
    <property type="match status" value="1"/>
</dbReference>
<dbReference type="GO" id="GO:0005886">
    <property type="term" value="C:plasma membrane"/>
    <property type="evidence" value="ECO:0007669"/>
    <property type="project" value="TreeGrafter"/>
</dbReference>
<evidence type="ECO:0000256" key="2">
    <source>
        <dbReference type="ARBA" id="ARBA00004141"/>
    </source>
</evidence>
<feature type="transmembrane region" description="Helical" evidence="13">
    <location>
        <begin position="12"/>
        <end position="36"/>
    </location>
</feature>
<dbReference type="Pfam" id="PF02518">
    <property type="entry name" value="HATPase_c"/>
    <property type="match status" value="1"/>
</dbReference>
<evidence type="ECO:0000256" key="5">
    <source>
        <dbReference type="ARBA" id="ARBA00022679"/>
    </source>
</evidence>
<dbReference type="GO" id="GO:0000155">
    <property type="term" value="F:phosphorelay sensor kinase activity"/>
    <property type="evidence" value="ECO:0007669"/>
    <property type="project" value="InterPro"/>
</dbReference>
<dbReference type="OrthoDB" id="9809766at2"/>
<dbReference type="STRING" id="1542390.KX01_615"/>
<evidence type="ECO:0000256" key="7">
    <source>
        <dbReference type="ARBA" id="ARBA00022741"/>
    </source>
</evidence>
<evidence type="ECO:0000256" key="13">
    <source>
        <dbReference type="SAM" id="Phobius"/>
    </source>
</evidence>
<dbReference type="InterPro" id="IPR004358">
    <property type="entry name" value="Sig_transdc_His_kin-like_C"/>
</dbReference>
<feature type="domain" description="Histidine kinase" evidence="14">
    <location>
        <begin position="255"/>
        <end position="468"/>
    </location>
</feature>
<evidence type="ECO:0000256" key="11">
    <source>
        <dbReference type="ARBA" id="ARBA00023012"/>
    </source>
</evidence>
<sequence>MDDIKEEKSGSIFGFLITSFTVFFAILIFTISIIIFHQIKKQSDSLFDYQMQVSAKVLETVFKIYPTLEAAEESVIFNNMSKSFLNVENYNENVAIRVYDPKDKKLILKTSNLPDFEKNNMQINQGFERIYTVLNGGQKKYWYTYTLTTDNGNLITIFINDAVKDKISHSVIVKALGLLILTYLFLVAFTYYILSLALRPLKRINKKVSRLNPRSNDRLDMDETPQEIMPFVQQINSLIDKFQNILEREKRFSGDAAHELKTPIAGLRTQVQIALTSDDLTEIKEKLKKVLNSADRYSHIIDQLLTLSRIQPNEQISFAKKLGINRTIETALADAAIKAIEKNINLIFNPYKKELYCQSNDYLINILVKNLISNSIKYTEPNGSVEVTTYLKDKSIMITVKDTGIGVPKESLTRIFDRFYRETGTKQEGSGLGLAIVSEIVRLHNGEVYAENNQDKGITVTVRIPLINN</sequence>
<dbReference type="CDD" id="cd00082">
    <property type="entry name" value="HisKA"/>
    <property type="match status" value="1"/>
</dbReference>
<dbReference type="SUPFAM" id="SSF55874">
    <property type="entry name" value="ATPase domain of HSP90 chaperone/DNA topoisomerase II/histidine kinase"/>
    <property type="match status" value="1"/>
</dbReference>
<dbReference type="Proteomes" id="UP000182521">
    <property type="component" value="Chromosome"/>
</dbReference>
<protein>
    <recommendedName>
        <fullName evidence="3">histidine kinase</fullName>
        <ecNumber evidence="3">2.7.13.3</ecNumber>
    </recommendedName>
</protein>
<dbReference type="PRINTS" id="PR00344">
    <property type="entry name" value="BCTRLSENSOR"/>
</dbReference>
<keyword evidence="11" id="KW-0902">Two-component regulatory system</keyword>
<proteinExistence type="predicted"/>
<dbReference type="InterPro" id="IPR003661">
    <property type="entry name" value="HisK_dim/P_dom"/>
</dbReference>
<evidence type="ECO:0000313" key="16">
    <source>
        <dbReference type="Proteomes" id="UP000182521"/>
    </source>
</evidence>
<gene>
    <name evidence="15" type="ORF">KX01_615</name>
</gene>
<dbReference type="AlphaFoldDB" id="A0A1J0KUL8"/>